<feature type="domain" description="AB hydrolase-1" evidence="1">
    <location>
        <begin position="12"/>
        <end position="265"/>
    </location>
</feature>
<dbReference type="PANTHER" id="PTHR43798">
    <property type="entry name" value="MONOACYLGLYCEROL LIPASE"/>
    <property type="match status" value="1"/>
</dbReference>
<comment type="caution">
    <text evidence="2">The sequence shown here is derived from an EMBL/GenBank/DDBJ whole genome shotgun (WGS) entry which is preliminary data.</text>
</comment>
<accession>A0ABN2P752</accession>
<dbReference type="EMBL" id="BAAAMY010000004">
    <property type="protein sequence ID" value="GAA1914349.1"/>
    <property type="molecule type" value="Genomic_DNA"/>
</dbReference>
<keyword evidence="3" id="KW-1185">Reference proteome</keyword>
<dbReference type="InterPro" id="IPR029058">
    <property type="entry name" value="AB_hydrolase_fold"/>
</dbReference>
<dbReference type="Pfam" id="PF00561">
    <property type="entry name" value="Abhydrolase_1"/>
    <property type="match status" value="1"/>
</dbReference>
<dbReference type="PANTHER" id="PTHR43798:SF33">
    <property type="entry name" value="HYDROLASE, PUTATIVE (AFU_ORTHOLOGUE AFUA_2G14860)-RELATED"/>
    <property type="match status" value="1"/>
</dbReference>
<dbReference type="InterPro" id="IPR050266">
    <property type="entry name" value="AB_hydrolase_sf"/>
</dbReference>
<dbReference type="InterPro" id="IPR000639">
    <property type="entry name" value="Epox_hydrolase-like"/>
</dbReference>
<keyword evidence="2" id="KW-0378">Hydrolase</keyword>
<proteinExistence type="predicted"/>
<dbReference type="SUPFAM" id="SSF53474">
    <property type="entry name" value="alpha/beta-Hydrolases"/>
    <property type="match status" value="1"/>
</dbReference>
<gene>
    <name evidence="2" type="ORF">GCM10009737_14610</name>
</gene>
<name>A0ABN2P752_9ACTN</name>
<protein>
    <submittedName>
        <fullName evidence="2">Alpha/beta hydrolase</fullName>
    </submittedName>
</protein>
<dbReference type="RefSeq" id="WP_344005665.1">
    <property type="nucleotide sequence ID" value="NZ_BAAAMY010000004.1"/>
</dbReference>
<evidence type="ECO:0000313" key="3">
    <source>
        <dbReference type="Proteomes" id="UP001501612"/>
    </source>
</evidence>
<dbReference type="Gene3D" id="3.40.50.1820">
    <property type="entry name" value="alpha/beta hydrolase"/>
    <property type="match status" value="1"/>
</dbReference>
<dbReference type="PRINTS" id="PR00412">
    <property type="entry name" value="EPOXHYDRLASE"/>
</dbReference>
<reference evidence="2 3" key="1">
    <citation type="journal article" date="2019" name="Int. J. Syst. Evol. Microbiol.">
        <title>The Global Catalogue of Microorganisms (GCM) 10K type strain sequencing project: providing services to taxonomists for standard genome sequencing and annotation.</title>
        <authorList>
            <consortium name="The Broad Institute Genomics Platform"/>
            <consortium name="The Broad Institute Genome Sequencing Center for Infectious Disease"/>
            <person name="Wu L."/>
            <person name="Ma J."/>
        </authorList>
    </citation>
    <scope>NUCLEOTIDE SEQUENCE [LARGE SCALE GENOMIC DNA]</scope>
    <source>
        <strain evidence="2 3">JCM 14046</strain>
    </source>
</reference>
<organism evidence="2 3">
    <name type="scientific">Nocardioides lentus</name>
    <dbReference type="NCBI Taxonomy" id="338077"/>
    <lineage>
        <taxon>Bacteria</taxon>
        <taxon>Bacillati</taxon>
        <taxon>Actinomycetota</taxon>
        <taxon>Actinomycetes</taxon>
        <taxon>Propionibacteriales</taxon>
        <taxon>Nocardioidaceae</taxon>
        <taxon>Nocardioides</taxon>
    </lineage>
</organism>
<evidence type="ECO:0000259" key="1">
    <source>
        <dbReference type="Pfam" id="PF00561"/>
    </source>
</evidence>
<sequence length="284" mass="29972">MLALERSGSGGPVLCLHGWPGGASDYRLLTPLLTDVADVVVPHLPGFGRSFSPEDAARPASDFDRDHLVAALVEVLDGLSLDPVVVVGYDVGVTTAVALARAVPDRVRAVVTGNLLGPSALAPAVLDPRRRAEYWYQDFHQLELSARLVDGDPAAVRTYLEHFWSHWGSRPEAALEDALVEDFARPGAFRTSLGWYRSGSSTLYAALALAEGGPAPTPVEVPATVLWGAEDPLFPPEHADSASELLPAADVRVLDGVGHFTPLEAAPEMASAVRAHLGAATVPA</sequence>
<evidence type="ECO:0000313" key="2">
    <source>
        <dbReference type="EMBL" id="GAA1914349.1"/>
    </source>
</evidence>
<dbReference type="InterPro" id="IPR000073">
    <property type="entry name" value="AB_hydrolase_1"/>
</dbReference>
<dbReference type="GO" id="GO:0016787">
    <property type="term" value="F:hydrolase activity"/>
    <property type="evidence" value="ECO:0007669"/>
    <property type="project" value="UniProtKB-KW"/>
</dbReference>
<dbReference type="Proteomes" id="UP001501612">
    <property type="component" value="Unassembled WGS sequence"/>
</dbReference>